<dbReference type="EnsemblPlants" id="OPUNC01G40770.1">
    <property type="protein sequence ID" value="OPUNC01G40770.1"/>
    <property type="gene ID" value="OPUNC01G40770"/>
</dbReference>
<dbReference type="PANTHER" id="PTHR33085:SF145">
    <property type="entry name" value="OS05G0302200 PROTEIN"/>
    <property type="match status" value="1"/>
</dbReference>
<sequence>MPDLHKPKRWPFSLFVPSNGVRQPLHHGDYPNAEARFRGQHSDQFEVFVYRKNTTTSSCQLLIPPPFVRDPNFSNTRTKITSYAVVSGGSEICISVQGAGTYCLDIAKHSWRHVGEWTLPFNGKVEYVPELKLWFGLSAETKQMAAADLSTMDSQPELLVNLGSGRFCIARFFYIRNLTGYYHDHITEDHFAVLTGVDVVPCTHDSSGSGCANANANGSGEEVKLRMINFLN</sequence>
<reference evidence="1" key="2">
    <citation type="submission" date="2018-05" db="EMBL/GenBank/DDBJ databases">
        <title>OpunRS2 (Oryza punctata Reference Sequence Version 2).</title>
        <authorList>
            <person name="Zhang J."/>
            <person name="Kudrna D."/>
            <person name="Lee S."/>
            <person name="Talag J."/>
            <person name="Welchert J."/>
            <person name="Wing R.A."/>
        </authorList>
    </citation>
    <scope>NUCLEOTIDE SEQUENCE [LARGE SCALE GENOMIC DNA]</scope>
</reference>
<dbReference type="OMA" id="SGCANAN"/>
<organism evidence="1">
    <name type="scientific">Oryza punctata</name>
    <name type="common">Red rice</name>
    <dbReference type="NCBI Taxonomy" id="4537"/>
    <lineage>
        <taxon>Eukaryota</taxon>
        <taxon>Viridiplantae</taxon>
        <taxon>Streptophyta</taxon>
        <taxon>Embryophyta</taxon>
        <taxon>Tracheophyta</taxon>
        <taxon>Spermatophyta</taxon>
        <taxon>Magnoliopsida</taxon>
        <taxon>Liliopsida</taxon>
        <taxon>Poales</taxon>
        <taxon>Poaceae</taxon>
        <taxon>BOP clade</taxon>
        <taxon>Oryzoideae</taxon>
        <taxon>Oryzeae</taxon>
        <taxon>Oryzinae</taxon>
        <taxon>Oryza</taxon>
    </lineage>
</organism>
<keyword evidence="2" id="KW-1185">Reference proteome</keyword>
<dbReference type="Gramene" id="OPUNC01G40770.1">
    <property type="protein sequence ID" value="OPUNC01G40770.1"/>
    <property type="gene ID" value="OPUNC01G40770"/>
</dbReference>
<reference evidence="1" key="1">
    <citation type="submission" date="2015-04" db="UniProtKB">
        <authorList>
            <consortium name="EnsemblPlants"/>
        </authorList>
    </citation>
    <scope>IDENTIFICATION</scope>
</reference>
<dbReference type="AlphaFoldDB" id="A0A0E0JSU0"/>
<dbReference type="PANTHER" id="PTHR33085">
    <property type="entry name" value="OS12G0113100 PROTEIN-RELATED"/>
    <property type="match status" value="1"/>
</dbReference>
<name>A0A0E0JSU0_ORYPU</name>
<evidence type="ECO:0000313" key="1">
    <source>
        <dbReference type="EnsemblPlants" id="OPUNC01G40770.1"/>
    </source>
</evidence>
<dbReference type="InterPro" id="IPR012871">
    <property type="entry name" value="DUF1668_ORYSA"/>
</dbReference>
<accession>A0A0E0JSU0</accession>
<evidence type="ECO:0000313" key="2">
    <source>
        <dbReference type="Proteomes" id="UP000026962"/>
    </source>
</evidence>
<proteinExistence type="predicted"/>
<protein>
    <submittedName>
        <fullName evidence="1">Uncharacterized protein</fullName>
    </submittedName>
</protein>
<dbReference type="HOGENOM" id="CLU_018267_3_0_1"/>
<dbReference type="Proteomes" id="UP000026962">
    <property type="component" value="Chromosome 1"/>
</dbReference>
<dbReference type="Pfam" id="PF07893">
    <property type="entry name" value="DUF1668"/>
    <property type="match status" value="1"/>
</dbReference>